<dbReference type="CDD" id="cd00082">
    <property type="entry name" value="HisKA"/>
    <property type="match status" value="1"/>
</dbReference>
<dbReference type="Gene3D" id="1.10.287.130">
    <property type="match status" value="1"/>
</dbReference>
<dbReference type="InterPro" id="IPR003018">
    <property type="entry name" value="GAF"/>
</dbReference>
<dbReference type="Gene3D" id="3.30.450.40">
    <property type="match status" value="1"/>
</dbReference>
<dbReference type="SMART" id="SM00387">
    <property type="entry name" value="HATPase_c"/>
    <property type="match status" value="1"/>
</dbReference>
<dbReference type="SUPFAM" id="SSF63829">
    <property type="entry name" value="Calcium-dependent phosphotriesterase"/>
    <property type="match status" value="3"/>
</dbReference>
<evidence type="ECO:0000313" key="7">
    <source>
        <dbReference type="EMBL" id="BDD12716.1"/>
    </source>
</evidence>
<reference evidence="7 8" key="1">
    <citation type="submission" date="2021-12" db="EMBL/GenBank/DDBJ databases">
        <title>Genome sequencing of bacteria with rrn-lacking chromosome and rrn-plasmid.</title>
        <authorList>
            <person name="Anda M."/>
            <person name="Iwasaki W."/>
        </authorList>
    </citation>
    <scope>NUCLEOTIDE SEQUENCE [LARGE SCALE GENOMIC DNA]</scope>
    <source>
        <strain evidence="7 8">DSM 100852</strain>
        <plasmid evidence="7 8">pFA6</plasmid>
    </source>
</reference>
<dbReference type="SUPFAM" id="SSF55781">
    <property type="entry name" value="GAF domain-like"/>
    <property type="match status" value="1"/>
</dbReference>
<dbReference type="Pfam" id="PF02518">
    <property type="entry name" value="HATPase_c"/>
    <property type="match status" value="1"/>
</dbReference>
<evidence type="ECO:0000256" key="2">
    <source>
        <dbReference type="ARBA" id="ARBA00012438"/>
    </source>
</evidence>
<keyword evidence="5" id="KW-1133">Transmembrane helix</keyword>
<protein>
    <recommendedName>
        <fullName evidence="2">histidine kinase</fullName>
        <ecNumber evidence="2">2.7.13.3</ecNumber>
    </recommendedName>
</protein>
<proteinExistence type="predicted"/>
<dbReference type="SUPFAM" id="SSF47384">
    <property type="entry name" value="Homodimeric domain of signal transducing histidine kinase"/>
    <property type="match status" value="1"/>
</dbReference>
<feature type="coiled-coil region" evidence="4">
    <location>
        <begin position="1012"/>
        <end position="1049"/>
    </location>
</feature>
<dbReference type="InterPro" id="IPR015943">
    <property type="entry name" value="WD40/YVTN_repeat-like_dom_sf"/>
</dbReference>
<dbReference type="PROSITE" id="PS50109">
    <property type="entry name" value="HIS_KIN"/>
    <property type="match status" value="1"/>
</dbReference>
<feature type="domain" description="Histidine kinase" evidence="6">
    <location>
        <begin position="1049"/>
        <end position="1265"/>
    </location>
</feature>
<dbReference type="KEGG" id="fax:FUAX_51480"/>
<dbReference type="InterPro" id="IPR013783">
    <property type="entry name" value="Ig-like_fold"/>
</dbReference>
<keyword evidence="5" id="KW-0812">Transmembrane</keyword>
<dbReference type="AlphaFoldDB" id="A0AAU9DHZ4"/>
<dbReference type="Pfam" id="PF13185">
    <property type="entry name" value="GAF_2"/>
    <property type="match status" value="1"/>
</dbReference>
<dbReference type="Gene3D" id="3.30.565.10">
    <property type="entry name" value="Histidine kinase-like ATPase, C-terminal domain"/>
    <property type="match status" value="1"/>
</dbReference>
<evidence type="ECO:0000256" key="1">
    <source>
        <dbReference type="ARBA" id="ARBA00000085"/>
    </source>
</evidence>
<keyword evidence="5" id="KW-0472">Membrane</keyword>
<dbReference type="InterPro" id="IPR003661">
    <property type="entry name" value="HisK_dim/P_dom"/>
</dbReference>
<evidence type="ECO:0000256" key="3">
    <source>
        <dbReference type="ARBA" id="ARBA00022553"/>
    </source>
</evidence>
<dbReference type="InterPro" id="IPR003594">
    <property type="entry name" value="HATPase_dom"/>
</dbReference>
<dbReference type="EMBL" id="AP025320">
    <property type="protein sequence ID" value="BDD12716.1"/>
    <property type="molecule type" value="Genomic_DNA"/>
</dbReference>
<dbReference type="CDD" id="cd00075">
    <property type="entry name" value="HATPase"/>
    <property type="match status" value="1"/>
</dbReference>
<dbReference type="Pfam" id="PF00512">
    <property type="entry name" value="HisKA"/>
    <property type="match status" value="1"/>
</dbReference>
<keyword evidence="4" id="KW-0175">Coiled coil</keyword>
<dbReference type="InterPro" id="IPR011123">
    <property type="entry name" value="Y_Y_Y"/>
</dbReference>
<dbReference type="SMART" id="SM00388">
    <property type="entry name" value="HisKA"/>
    <property type="match status" value="1"/>
</dbReference>
<keyword evidence="7" id="KW-0614">Plasmid</keyword>
<sequence length="1280" mass="144665">MLSQHFFTYIRFGIIFSLFLIGQNILYAQRHHVRNYSLESGLPQSEVEAMTIGMDSSLWFGTNGGGLTRFNGKYFKTYTKKDGLASDVVFDAFFDSKGTLWTGHRGKISAFDGRNFTVYEDIPGFEDVHFGDIFEDNQKRVYFQGVHMSSKAYKFFRKDGDKFTPLHDTQAEIKGRDFFYAYADVDKNLSFFVGDTTYVERDGKMISQLSPLAGRFSSMWLLGYDNGGKTWLLIRPKKEHGFKVYTVLDGKVEEVKIPGLGHHAVTNILEDKNGIIWLTLFKAGVMAYDRKTGTSTIYNEKNGLPDNDIQGILLDHENNIWLSINGHGVSMLTNFSFQSVTQADGLPSALVRSIFHDSHDRYWFGDANGNLSYLKDEKVHVMSLPFNPMKIGIIRSFAELPDGDILVQSIHGIWRTDGKNIRKINKELGLDKETKVSFMESDSQGLWIASINKGLIRHENGKTRYFNKESGDLLYDNVESIKSDSKGNLWIGYWGEGVSRLTVNQNPVAETGNSYEFEHYNPACLHDSYVIQTTEDAHGNIWMATFGNGLVRFDGKDFIHYKEKDGLSSELLYSIIKDNDNNLWVGNQQGIDLIRVDSSGLVSVKNYGENEGVVGVETNATANHIDHDGAVWFGTIKGAVKAVPGNSKVNKTPPAVHITKVKLFYKFVDWDKGPTNDFEFDSQDRWTGVPRGLCLDHDQNHITIGFEGISYKVPEKVRYQWKLEGFDRDWSPLTHYTHAVYANLLAGSYLFKVRAKNNDGIWSEVVEYPFTIEAAWWTRPISKLIFMSLFFFAILGAFRWRTQQLRLRQKQLKDEVKNRTLQIRMKNFEILSKNLELERQKTEISDKADELADSYKSLSRLNALERGIMSELKAGKIVDTVYEKVNLLLSADVLMIGLYNHEKNSIDIRGAIEKGEKLPFISISLDDENSLAAKCFKEQKAILINDFKHKQNEEDNNTPVTEGEITDSIIFVPMHLNNRKMGIISVQSFQPNAFKDHHVDLLKNLSICTQVALENAEAYKAIEKQNEKIEEQNVALRDLNQEKNDLIGMVAHDLRNPLTSALTLCGVLKDDGLDEDQTECVMVIDKALRRMNDMIENILDIKAIESQKINIDWESVNIKDAVNETLIGFEGSLERKGIETVVDYTAGCSSISVDRNLFTQVVENLVSNAIKFSANGSKIFLATSIINGRCVLEIRDQGPGISDHDKKQLFMKYKRLSAKPTAGESSTGLGLSIVKKYVEAMGGQVWCESEIKQGATFFVAFAICELDKNLSATSHENGLG</sequence>
<gene>
    <name evidence="7" type="ORF">FUAX_51480</name>
</gene>
<keyword evidence="8" id="KW-1185">Reference proteome</keyword>
<dbReference type="PANTHER" id="PTHR43547:SF2">
    <property type="entry name" value="HYBRID SIGNAL TRANSDUCTION HISTIDINE KINASE C"/>
    <property type="match status" value="1"/>
</dbReference>
<dbReference type="SMART" id="SM00065">
    <property type="entry name" value="GAF"/>
    <property type="match status" value="1"/>
</dbReference>
<keyword evidence="3" id="KW-0597">Phosphoprotein</keyword>
<dbReference type="InterPro" id="IPR004358">
    <property type="entry name" value="Sig_transdc_His_kin-like_C"/>
</dbReference>
<dbReference type="InterPro" id="IPR036890">
    <property type="entry name" value="HATPase_C_sf"/>
</dbReference>
<dbReference type="RefSeq" id="WP_338396018.1">
    <property type="nucleotide sequence ID" value="NZ_AP025320.1"/>
</dbReference>
<evidence type="ECO:0000259" key="6">
    <source>
        <dbReference type="PROSITE" id="PS50109"/>
    </source>
</evidence>
<dbReference type="InterPro" id="IPR005467">
    <property type="entry name" value="His_kinase_dom"/>
</dbReference>
<feature type="transmembrane region" description="Helical" evidence="5">
    <location>
        <begin position="6"/>
        <end position="27"/>
    </location>
</feature>
<organism evidence="7 8">
    <name type="scientific">Fulvitalea axinellae</name>
    <dbReference type="NCBI Taxonomy" id="1182444"/>
    <lineage>
        <taxon>Bacteria</taxon>
        <taxon>Pseudomonadati</taxon>
        <taxon>Bacteroidota</taxon>
        <taxon>Cytophagia</taxon>
        <taxon>Cytophagales</taxon>
        <taxon>Persicobacteraceae</taxon>
        <taxon>Fulvitalea</taxon>
    </lineage>
</organism>
<evidence type="ECO:0000313" key="8">
    <source>
        <dbReference type="Proteomes" id="UP001348817"/>
    </source>
</evidence>
<dbReference type="PANTHER" id="PTHR43547">
    <property type="entry name" value="TWO-COMPONENT HISTIDINE KINASE"/>
    <property type="match status" value="1"/>
</dbReference>
<dbReference type="Gene3D" id="2.130.10.10">
    <property type="entry name" value="YVTN repeat-like/Quinoprotein amine dehydrogenase"/>
    <property type="match status" value="3"/>
</dbReference>
<dbReference type="Pfam" id="PF07495">
    <property type="entry name" value="Y_Y_Y"/>
    <property type="match status" value="1"/>
</dbReference>
<accession>A0AAU9DHZ4</accession>
<geneLocation type="plasmid" evidence="7 8">
    <name>pFA6</name>
</geneLocation>
<feature type="coiled-coil region" evidence="4">
    <location>
        <begin position="818"/>
        <end position="854"/>
    </location>
</feature>
<dbReference type="Gene3D" id="2.60.40.10">
    <property type="entry name" value="Immunoglobulins"/>
    <property type="match status" value="1"/>
</dbReference>
<dbReference type="EC" id="2.7.13.3" evidence="2"/>
<comment type="catalytic activity">
    <reaction evidence="1">
        <text>ATP + protein L-histidine = ADP + protein N-phospho-L-histidine.</text>
        <dbReference type="EC" id="2.7.13.3"/>
    </reaction>
</comment>
<dbReference type="PRINTS" id="PR00344">
    <property type="entry name" value="BCTRLSENSOR"/>
</dbReference>
<evidence type="ECO:0000256" key="5">
    <source>
        <dbReference type="SAM" id="Phobius"/>
    </source>
</evidence>
<dbReference type="InterPro" id="IPR029016">
    <property type="entry name" value="GAF-like_dom_sf"/>
</dbReference>
<dbReference type="GO" id="GO:0000155">
    <property type="term" value="F:phosphorelay sensor kinase activity"/>
    <property type="evidence" value="ECO:0007669"/>
    <property type="project" value="InterPro"/>
</dbReference>
<dbReference type="InterPro" id="IPR036097">
    <property type="entry name" value="HisK_dim/P_sf"/>
</dbReference>
<name>A0AAU9DHZ4_9BACT</name>
<evidence type="ECO:0000256" key="4">
    <source>
        <dbReference type="SAM" id="Coils"/>
    </source>
</evidence>
<dbReference type="Proteomes" id="UP001348817">
    <property type="component" value="Plasmid pFA6"/>
</dbReference>
<dbReference type="SUPFAM" id="SSF55874">
    <property type="entry name" value="ATPase domain of HSP90 chaperone/DNA topoisomerase II/histidine kinase"/>
    <property type="match status" value="1"/>
</dbReference>